<sequence>MMILYLTNFLLEVKISNYNVLSLYYWLSFSIFYVRTYYYLLNDFVLSAYFLVNTKSISKNISRRYLNSKY</sequence>
<gene>
    <name evidence="1" type="primary">orf511</name>
</gene>
<proteinExistence type="predicted"/>
<accession>A0A345U8L7</accession>
<keyword evidence="1" id="KW-0150">Chloroplast</keyword>
<name>A0A345U8L7_9FLOR</name>
<dbReference type="GeneID" id="37623582"/>
<keyword evidence="1" id="KW-0934">Plastid</keyword>
<dbReference type="AlphaFoldDB" id="A0A345U8L7"/>
<reference evidence="1" key="1">
    <citation type="submission" date="2018-05" db="EMBL/GenBank/DDBJ databases">
        <title>Organellar genomes of Gracilariaceae.</title>
        <authorList>
            <person name="Iha C."/>
            <person name="Oliveira M.C."/>
        </authorList>
    </citation>
    <scope>NUCLEOTIDE SEQUENCE</scope>
</reference>
<geneLocation type="chloroplast" evidence="1"/>
<dbReference type="RefSeq" id="YP_009511130.1">
    <property type="nucleotide sequence ID" value="NC_039142.1"/>
</dbReference>
<organism evidence="1">
    <name type="scientific">Hydropuntia rangiferina</name>
    <dbReference type="NCBI Taxonomy" id="338881"/>
    <lineage>
        <taxon>Eukaryota</taxon>
        <taxon>Rhodophyta</taxon>
        <taxon>Florideophyceae</taxon>
        <taxon>Rhodymeniophycidae</taxon>
        <taxon>Gracilariales</taxon>
        <taxon>Gracilariaceae</taxon>
        <taxon>Hydropuntia</taxon>
    </lineage>
</organism>
<evidence type="ECO:0000313" key="1">
    <source>
        <dbReference type="EMBL" id="AXI96803.1"/>
    </source>
</evidence>
<protein>
    <submittedName>
        <fullName evidence="1">Uncharacterized protein</fullName>
    </submittedName>
</protein>
<dbReference type="EMBL" id="MH396012">
    <property type="protein sequence ID" value="AXI96803.1"/>
    <property type="molecule type" value="Genomic_DNA"/>
</dbReference>